<organism evidence="1">
    <name type="scientific">Anguilla anguilla</name>
    <name type="common">European freshwater eel</name>
    <name type="synonym">Muraena anguilla</name>
    <dbReference type="NCBI Taxonomy" id="7936"/>
    <lineage>
        <taxon>Eukaryota</taxon>
        <taxon>Metazoa</taxon>
        <taxon>Chordata</taxon>
        <taxon>Craniata</taxon>
        <taxon>Vertebrata</taxon>
        <taxon>Euteleostomi</taxon>
        <taxon>Actinopterygii</taxon>
        <taxon>Neopterygii</taxon>
        <taxon>Teleostei</taxon>
        <taxon>Anguilliformes</taxon>
        <taxon>Anguillidae</taxon>
        <taxon>Anguilla</taxon>
    </lineage>
</organism>
<accession>A0A0E9RGK0</accession>
<proteinExistence type="predicted"/>
<reference evidence="1" key="2">
    <citation type="journal article" date="2015" name="Fish Shellfish Immunol.">
        <title>Early steps in the European eel (Anguilla anguilla)-Vibrio vulnificus interaction in the gills: Role of the RtxA13 toxin.</title>
        <authorList>
            <person name="Callol A."/>
            <person name="Pajuelo D."/>
            <person name="Ebbesson L."/>
            <person name="Teles M."/>
            <person name="MacKenzie S."/>
            <person name="Amaro C."/>
        </authorList>
    </citation>
    <scope>NUCLEOTIDE SEQUENCE</scope>
</reference>
<name>A0A0E9RGK0_ANGAN</name>
<reference evidence="1" key="1">
    <citation type="submission" date="2014-11" db="EMBL/GenBank/DDBJ databases">
        <authorList>
            <person name="Amaro Gonzalez C."/>
        </authorList>
    </citation>
    <scope>NUCLEOTIDE SEQUENCE</scope>
</reference>
<protein>
    <submittedName>
        <fullName evidence="1">Uncharacterized protein</fullName>
    </submittedName>
</protein>
<dbReference type="EMBL" id="GBXM01080977">
    <property type="protein sequence ID" value="JAH27600.1"/>
    <property type="molecule type" value="Transcribed_RNA"/>
</dbReference>
<dbReference type="AlphaFoldDB" id="A0A0E9RGK0"/>
<sequence length="23" mass="2605">MLINTFFVLYTPLNSNCTLILAC</sequence>
<evidence type="ECO:0000313" key="1">
    <source>
        <dbReference type="EMBL" id="JAH27600.1"/>
    </source>
</evidence>